<comment type="caution">
    <text evidence="2">The sequence shown here is derived from an EMBL/GenBank/DDBJ whole genome shotgun (WGS) entry which is preliminary data.</text>
</comment>
<keyword evidence="3" id="KW-1185">Reference proteome</keyword>
<evidence type="ECO:0000313" key="2">
    <source>
        <dbReference type="EMBL" id="OXA92858.1"/>
    </source>
</evidence>
<sequence>MAYMKYTQYVYLLIAVFFVYEGITKINDGNDIPYLYFIIAAMSIVMFFVRRRFARKYDNHNKKQ</sequence>
<keyword evidence="1" id="KW-0812">Transmembrane</keyword>
<dbReference type="Proteomes" id="UP000198345">
    <property type="component" value="Unassembled WGS sequence"/>
</dbReference>
<dbReference type="RefSeq" id="WP_089049474.1">
    <property type="nucleotide sequence ID" value="NZ_FXTV01000001.1"/>
</dbReference>
<feature type="transmembrane region" description="Helical" evidence="1">
    <location>
        <begin position="32"/>
        <end position="49"/>
    </location>
</feature>
<keyword evidence="1" id="KW-0472">Membrane</keyword>
<name>A0A226HG74_9FLAO</name>
<feature type="transmembrane region" description="Helical" evidence="1">
    <location>
        <begin position="9"/>
        <end position="26"/>
    </location>
</feature>
<reference evidence="2 3" key="1">
    <citation type="submission" date="2016-11" db="EMBL/GenBank/DDBJ databases">
        <title>Whole genomes of Flavobacteriaceae.</title>
        <authorList>
            <person name="Stine C."/>
            <person name="Li C."/>
            <person name="Tadesse D."/>
        </authorList>
    </citation>
    <scope>NUCLEOTIDE SEQUENCE [LARGE SCALE GENOMIC DNA]</scope>
    <source>
        <strain evidence="2 3">DSM 18292</strain>
    </source>
</reference>
<protein>
    <submittedName>
        <fullName evidence="2">Uncharacterized protein</fullName>
    </submittedName>
</protein>
<accession>A0A226HG74</accession>
<dbReference type="AlphaFoldDB" id="A0A226HG74"/>
<dbReference type="OrthoDB" id="1151040at2"/>
<evidence type="ECO:0000256" key="1">
    <source>
        <dbReference type="SAM" id="Phobius"/>
    </source>
</evidence>
<keyword evidence="1" id="KW-1133">Transmembrane helix</keyword>
<proteinExistence type="predicted"/>
<evidence type="ECO:0000313" key="3">
    <source>
        <dbReference type="Proteomes" id="UP000198345"/>
    </source>
</evidence>
<organism evidence="2 3">
    <name type="scientific">Flavobacterium hercynium</name>
    <dbReference type="NCBI Taxonomy" id="387094"/>
    <lineage>
        <taxon>Bacteria</taxon>
        <taxon>Pseudomonadati</taxon>
        <taxon>Bacteroidota</taxon>
        <taxon>Flavobacteriia</taxon>
        <taxon>Flavobacteriales</taxon>
        <taxon>Flavobacteriaceae</taxon>
        <taxon>Flavobacterium</taxon>
    </lineage>
</organism>
<dbReference type="EMBL" id="MUGW01000017">
    <property type="protein sequence ID" value="OXA92858.1"/>
    <property type="molecule type" value="Genomic_DNA"/>
</dbReference>
<gene>
    <name evidence="2" type="ORF">B0A66_08785</name>
</gene>